<evidence type="ECO:0000256" key="10">
    <source>
        <dbReference type="ARBA" id="ARBA00022833"/>
    </source>
</evidence>
<evidence type="ECO:0000259" key="20">
    <source>
        <dbReference type="PROSITE" id="PS50089"/>
    </source>
</evidence>
<evidence type="ECO:0000256" key="19">
    <source>
        <dbReference type="SAM" id="SignalP"/>
    </source>
</evidence>
<comment type="caution">
    <text evidence="21">The sequence shown here is derived from an EMBL/GenBank/DDBJ whole genome shotgun (WGS) entry which is preliminary data.</text>
</comment>
<evidence type="ECO:0000256" key="1">
    <source>
        <dbReference type="ARBA" id="ARBA00000900"/>
    </source>
</evidence>
<dbReference type="PANTHER" id="PTHR46279">
    <property type="entry name" value="RING/U-BOX SUPERFAMILY PROTEIN"/>
    <property type="match status" value="1"/>
</dbReference>
<evidence type="ECO:0000256" key="2">
    <source>
        <dbReference type="ARBA" id="ARBA00004167"/>
    </source>
</evidence>
<dbReference type="GO" id="GO:0061630">
    <property type="term" value="F:ubiquitin protein ligase activity"/>
    <property type="evidence" value="ECO:0007669"/>
    <property type="project" value="UniProtKB-EC"/>
</dbReference>
<evidence type="ECO:0000256" key="7">
    <source>
        <dbReference type="ARBA" id="ARBA00022729"/>
    </source>
</evidence>
<comment type="similarity">
    <text evidence="14">Belongs to the RING-type zinc finger family. ATL subfamily.</text>
</comment>
<dbReference type="InterPro" id="IPR032872">
    <property type="entry name" value="WAK_assoc_C"/>
</dbReference>
<evidence type="ECO:0000313" key="21">
    <source>
        <dbReference type="EMBL" id="OWM79631.1"/>
    </source>
</evidence>
<evidence type="ECO:0000256" key="4">
    <source>
        <dbReference type="ARBA" id="ARBA00022679"/>
    </source>
</evidence>
<feature type="domain" description="RING-type" evidence="20">
    <location>
        <begin position="325"/>
        <end position="367"/>
    </location>
</feature>
<feature type="chain" id="PRO_5014071887" description="RING-type domain-containing protein" evidence="19">
    <location>
        <begin position="29"/>
        <end position="380"/>
    </location>
</feature>
<reference evidence="21" key="2">
    <citation type="submission" date="2017-06" db="EMBL/GenBank/DDBJ databases">
        <title>The pomegranate genome and the genomics of punicalagin biosynthesis.</title>
        <authorList>
            <person name="Xu C."/>
        </authorList>
    </citation>
    <scope>NUCLEOTIDE SEQUENCE [LARGE SCALE GENOMIC DNA]</scope>
    <source>
        <tissue evidence="21">Fresh leaf</tissue>
    </source>
</reference>
<dbReference type="STRING" id="22663.A0A218X556"/>
<proteinExistence type="inferred from homology"/>
<keyword evidence="12 18" id="KW-0472">Membrane</keyword>
<dbReference type="Pfam" id="PF14380">
    <property type="entry name" value="WAK_assoc"/>
    <property type="match status" value="1"/>
</dbReference>
<dbReference type="OrthoDB" id="8062037at2759"/>
<evidence type="ECO:0000256" key="3">
    <source>
        <dbReference type="ARBA" id="ARBA00004906"/>
    </source>
</evidence>
<dbReference type="PANTHER" id="PTHR46279:SF10">
    <property type="entry name" value="RING-TYPE E3 UBIQUITIN TRANSFERASE"/>
    <property type="match status" value="1"/>
</dbReference>
<dbReference type="PROSITE" id="PS50089">
    <property type="entry name" value="ZF_RING_2"/>
    <property type="match status" value="1"/>
</dbReference>
<evidence type="ECO:0000256" key="12">
    <source>
        <dbReference type="ARBA" id="ARBA00023136"/>
    </source>
</evidence>
<keyword evidence="11 18" id="KW-1133">Transmembrane helix</keyword>
<comment type="catalytic activity">
    <reaction evidence="15">
        <text>L-threonyl-[protein] + ATP = O-phospho-L-threonyl-[protein] + ADP + H(+)</text>
        <dbReference type="Rhea" id="RHEA:46608"/>
        <dbReference type="Rhea" id="RHEA-COMP:11060"/>
        <dbReference type="Rhea" id="RHEA-COMP:11605"/>
        <dbReference type="ChEBI" id="CHEBI:15378"/>
        <dbReference type="ChEBI" id="CHEBI:30013"/>
        <dbReference type="ChEBI" id="CHEBI:30616"/>
        <dbReference type="ChEBI" id="CHEBI:61977"/>
        <dbReference type="ChEBI" id="CHEBI:456216"/>
        <dbReference type="EC" id="2.7.11.1"/>
    </reaction>
</comment>
<evidence type="ECO:0000256" key="15">
    <source>
        <dbReference type="ARBA" id="ARBA00047899"/>
    </source>
</evidence>
<dbReference type="AlphaFoldDB" id="A0A218X556"/>
<comment type="pathway">
    <text evidence="3">Protein modification; protein ubiquitination.</text>
</comment>
<dbReference type="EMBL" id="MTKT01002440">
    <property type="protein sequence ID" value="OWM79631.1"/>
    <property type="molecule type" value="Genomic_DNA"/>
</dbReference>
<evidence type="ECO:0000256" key="5">
    <source>
        <dbReference type="ARBA" id="ARBA00022692"/>
    </source>
</evidence>
<organism evidence="21 23">
    <name type="scientific">Punica granatum</name>
    <name type="common">Pomegranate</name>
    <dbReference type="NCBI Taxonomy" id="22663"/>
    <lineage>
        <taxon>Eukaryota</taxon>
        <taxon>Viridiplantae</taxon>
        <taxon>Streptophyta</taxon>
        <taxon>Embryophyta</taxon>
        <taxon>Tracheophyta</taxon>
        <taxon>Spermatophyta</taxon>
        <taxon>Magnoliopsida</taxon>
        <taxon>eudicotyledons</taxon>
        <taxon>Gunneridae</taxon>
        <taxon>Pentapetalae</taxon>
        <taxon>rosids</taxon>
        <taxon>malvids</taxon>
        <taxon>Myrtales</taxon>
        <taxon>Lythraceae</taxon>
        <taxon>Punica</taxon>
    </lineage>
</organism>
<dbReference type="Proteomes" id="UP000197138">
    <property type="component" value="Unassembled WGS sequence"/>
</dbReference>
<keyword evidence="13" id="KW-0325">Glycoprotein</keyword>
<dbReference type="InterPro" id="IPR001841">
    <property type="entry name" value="Znf_RING"/>
</dbReference>
<dbReference type="GeneID" id="116203864"/>
<dbReference type="GO" id="GO:0030247">
    <property type="term" value="F:polysaccharide binding"/>
    <property type="evidence" value="ECO:0007669"/>
    <property type="project" value="InterPro"/>
</dbReference>
<evidence type="ECO:0000256" key="8">
    <source>
        <dbReference type="ARBA" id="ARBA00022771"/>
    </source>
</evidence>
<dbReference type="GO" id="GO:0008270">
    <property type="term" value="F:zinc ion binding"/>
    <property type="evidence" value="ECO:0007669"/>
    <property type="project" value="UniProtKB-KW"/>
</dbReference>
<dbReference type="Gene3D" id="3.30.40.10">
    <property type="entry name" value="Zinc/RING finger domain, C3HC4 (zinc finger)"/>
    <property type="match status" value="1"/>
</dbReference>
<evidence type="ECO:0000256" key="6">
    <source>
        <dbReference type="ARBA" id="ARBA00022723"/>
    </source>
</evidence>
<dbReference type="CDD" id="cd16461">
    <property type="entry name" value="RING-H2_EL5-like"/>
    <property type="match status" value="1"/>
</dbReference>
<keyword evidence="8 17" id="KW-0863">Zinc-finger</keyword>
<dbReference type="InterPro" id="IPR025287">
    <property type="entry name" value="WAK_GUB"/>
</dbReference>
<keyword evidence="7 19" id="KW-0732">Signal</keyword>
<protein>
    <recommendedName>
        <fullName evidence="20">RING-type domain-containing protein</fullName>
    </recommendedName>
</protein>
<reference evidence="22 24" key="3">
    <citation type="submission" date="2017-11" db="EMBL/GenBank/DDBJ databases">
        <title>De-novo sequencing of pomegranate (Punica granatum L.) genome.</title>
        <authorList>
            <person name="Akparov Z."/>
            <person name="Amiraslanov A."/>
            <person name="Hajiyeva S."/>
            <person name="Abbasov M."/>
            <person name="Kaur K."/>
            <person name="Hamwieh A."/>
            <person name="Solovyev V."/>
            <person name="Salamov A."/>
            <person name="Braich B."/>
            <person name="Kosarev P."/>
            <person name="Mahmoud A."/>
            <person name="Hajiyev E."/>
            <person name="Babayeva S."/>
            <person name="Izzatullayeva V."/>
            <person name="Mammadov A."/>
            <person name="Mammadov A."/>
            <person name="Sharifova S."/>
            <person name="Ojaghi J."/>
            <person name="Eynullazada K."/>
            <person name="Bayramov B."/>
            <person name="Abdulazimova A."/>
            <person name="Shahmuradov I."/>
        </authorList>
    </citation>
    <scope>NUCLEOTIDE SEQUENCE [LARGE SCALE GENOMIC DNA]</scope>
    <source>
        <strain evidence="22">AG2017</strain>
        <strain evidence="24">cv. AG2017</strain>
        <tissue evidence="22">Leaf</tissue>
    </source>
</reference>
<comment type="subcellular location">
    <subcellularLocation>
        <location evidence="2">Membrane</location>
        <topology evidence="2">Single-pass membrane protein</topology>
    </subcellularLocation>
</comment>
<feature type="transmembrane region" description="Helical" evidence="18">
    <location>
        <begin position="244"/>
        <end position="266"/>
    </location>
</feature>
<keyword evidence="9" id="KW-0833">Ubl conjugation pathway</keyword>
<accession>A0A218X556</accession>
<evidence type="ECO:0000256" key="14">
    <source>
        <dbReference type="ARBA" id="ARBA00024209"/>
    </source>
</evidence>
<keyword evidence="4" id="KW-0808">Transferase</keyword>
<dbReference type="GO" id="GO:0016020">
    <property type="term" value="C:membrane"/>
    <property type="evidence" value="ECO:0007669"/>
    <property type="project" value="UniProtKB-SubCell"/>
</dbReference>
<evidence type="ECO:0000256" key="18">
    <source>
        <dbReference type="SAM" id="Phobius"/>
    </source>
</evidence>
<dbReference type="Pfam" id="PF13947">
    <property type="entry name" value="GUB_WAK_bind"/>
    <property type="match status" value="1"/>
</dbReference>
<comment type="catalytic activity">
    <reaction evidence="1">
        <text>S-ubiquitinyl-[E2 ubiquitin-conjugating enzyme]-L-cysteine + [acceptor protein]-L-lysine = [E2 ubiquitin-conjugating enzyme]-L-cysteine + N(6)-ubiquitinyl-[acceptor protein]-L-lysine.</text>
        <dbReference type="EC" id="2.3.2.27"/>
    </reaction>
</comment>
<dbReference type="SMART" id="SM00184">
    <property type="entry name" value="RING"/>
    <property type="match status" value="1"/>
</dbReference>
<dbReference type="InterPro" id="IPR013083">
    <property type="entry name" value="Znf_RING/FYVE/PHD"/>
</dbReference>
<evidence type="ECO:0000256" key="17">
    <source>
        <dbReference type="PROSITE-ProRule" id="PRU00175"/>
    </source>
</evidence>
<keyword evidence="10" id="KW-0862">Zinc</keyword>
<dbReference type="Proteomes" id="UP000233551">
    <property type="component" value="Unassembled WGS sequence"/>
</dbReference>
<dbReference type="GO" id="GO:0004674">
    <property type="term" value="F:protein serine/threonine kinase activity"/>
    <property type="evidence" value="ECO:0007669"/>
    <property type="project" value="UniProtKB-KW"/>
</dbReference>
<dbReference type="Pfam" id="PF13639">
    <property type="entry name" value="zf-RING_2"/>
    <property type="match status" value="1"/>
</dbReference>
<dbReference type="SUPFAM" id="SSF57850">
    <property type="entry name" value="RING/U-box"/>
    <property type="match status" value="1"/>
</dbReference>
<evidence type="ECO:0000256" key="11">
    <source>
        <dbReference type="ARBA" id="ARBA00022989"/>
    </source>
</evidence>
<dbReference type="InterPro" id="IPR046948">
    <property type="entry name" value="ATL20-22-like"/>
</dbReference>
<keyword evidence="5 18" id="KW-0812">Transmembrane</keyword>
<evidence type="ECO:0000313" key="24">
    <source>
        <dbReference type="Proteomes" id="UP000233551"/>
    </source>
</evidence>
<gene>
    <name evidence="21" type="ORF">CDL15_Pgr023043</name>
    <name evidence="22" type="ORF">CRG98_007177</name>
</gene>
<reference evidence="23" key="1">
    <citation type="journal article" date="2017" name="Plant J.">
        <title>The pomegranate (Punica granatum L.) genome and the genomics of punicalagin biosynthesis.</title>
        <authorList>
            <person name="Qin G."/>
            <person name="Xu C."/>
            <person name="Ming R."/>
            <person name="Tang H."/>
            <person name="Guyot R."/>
            <person name="Kramer E.M."/>
            <person name="Hu Y."/>
            <person name="Yi X."/>
            <person name="Qi Y."/>
            <person name="Xu X."/>
            <person name="Gao Z."/>
            <person name="Pan H."/>
            <person name="Jian J."/>
            <person name="Tian Y."/>
            <person name="Yue Z."/>
            <person name="Xu Y."/>
        </authorList>
    </citation>
    <scope>NUCLEOTIDE SEQUENCE [LARGE SCALE GENOMIC DNA]</scope>
    <source>
        <strain evidence="23">cv. Dabenzi</strain>
    </source>
</reference>
<keyword evidence="6" id="KW-0479">Metal-binding</keyword>
<name>A0A218X556_PUNGR</name>
<keyword evidence="24" id="KW-1185">Reference proteome</keyword>
<evidence type="ECO:0000256" key="9">
    <source>
        <dbReference type="ARBA" id="ARBA00022786"/>
    </source>
</evidence>
<sequence>MKTLSLSTTSFFLLFFIFLTLFCPPSTGESQSICRGSVCYRNEPVIRFPFRIPTQQLAPCGYAGFEVSCNVTNQTLFRLPNSGYFSIQGIDYGEQEIWINDPDNCLPRRILSLNLSGSSFTAVYYQEFSFFRCSSSNYIKYGLNPVACLSSPNYTVFATSSYKVVEDLTGSCELMAVVPVPVQWPFFEQVLSSDLSDDLRLTWATPRCGRCESRGGKCGLKVNSSTEVECRNVPQHGIPRAARYAITFGVGVPGLMLIMGLICCVCGRVKSFTIRPDHQVAELASSTITSQANAVSGLDGATIESYPKVVLGESRRLPKPDDATCAICLSEYQPKETIKTIPECNHGFHAECIDQWLELNGSCPICRNSLERPMGTMDAV</sequence>
<dbReference type="EMBL" id="PGOL01000327">
    <property type="protein sequence ID" value="PKI72431.1"/>
    <property type="molecule type" value="Genomic_DNA"/>
</dbReference>
<evidence type="ECO:0000256" key="13">
    <source>
        <dbReference type="ARBA" id="ARBA00023180"/>
    </source>
</evidence>
<feature type="signal peptide" evidence="19">
    <location>
        <begin position="1"/>
        <end position="28"/>
    </location>
</feature>
<comment type="catalytic activity">
    <reaction evidence="16">
        <text>L-seryl-[protein] + ATP = O-phospho-L-seryl-[protein] + ADP + H(+)</text>
        <dbReference type="Rhea" id="RHEA:17989"/>
        <dbReference type="Rhea" id="RHEA-COMP:9863"/>
        <dbReference type="Rhea" id="RHEA-COMP:11604"/>
        <dbReference type="ChEBI" id="CHEBI:15378"/>
        <dbReference type="ChEBI" id="CHEBI:29999"/>
        <dbReference type="ChEBI" id="CHEBI:30616"/>
        <dbReference type="ChEBI" id="CHEBI:83421"/>
        <dbReference type="ChEBI" id="CHEBI:456216"/>
        <dbReference type="EC" id="2.7.11.1"/>
    </reaction>
</comment>
<evidence type="ECO:0000313" key="23">
    <source>
        <dbReference type="Proteomes" id="UP000197138"/>
    </source>
</evidence>
<evidence type="ECO:0000313" key="22">
    <source>
        <dbReference type="EMBL" id="PKI72431.1"/>
    </source>
</evidence>
<evidence type="ECO:0000256" key="16">
    <source>
        <dbReference type="ARBA" id="ARBA00048679"/>
    </source>
</evidence>